<evidence type="ECO:0000313" key="11">
    <source>
        <dbReference type="EMBL" id="KRL05113.1"/>
    </source>
</evidence>
<keyword evidence="9" id="KW-0472">Membrane</keyword>
<dbReference type="EMBL" id="AZEH01000034">
    <property type="protein sequence ID" value="KRL05113.1"/>
    <property type="molecule type" value="Genomic_DNA"/>
</dbReference>
<evidence type="ECO:0000256" key="8">
    <source>
        <dbReference type="ARBA" id="ARBA00023012"/>
    </source>
</evidence>
<feature type="transmembrane region" description="Helical" evidence="9">
    <location>
        <begin position="31"/>
        <end position="51"/>
    </location>
</feature>
<keyword evidence="4" id="KW-0808">Transferase</keyword>
<dbReference type="InterPro" id="IPR011712">
    <property type="entry name" value="Sig_transdc_His_kin_sub3_dim/P"/>
</dbReference>
<dbReference type="EC" id="2.7.13.3" evidence="2"/>
<dbReference type="PATRIC" id="fig|1423777.3.peg.1093"/>
<organism evidence="11 12">
    <name type="scientific">Liquorilactobacillus oeni DSM 19972</name>
    <dbReference type="NCBI Taxonomy" id="1423777"/>
    <lineage>
        <taxon>Bacteria</taxon>
        <taxon>Bacillati</taxon>
        <taxon>Bacillota</taxon>
        <taxon>Bacilli</taxon>
        <taxon>Lactobacillales</taxon>
        <taxon>Lactobacillaceae</taxon>
        <taxon>Liquorilactobacillus</taxon>
    </lineage>
</organism>
<comment type="catalytic activity">
    <reaction evidence="1">
        <text>ATP + protein L-histidine = ADP + protein N-phospho-L-histidine.</text>
        <dbReference type="EC" id="2.7.13.3"/>
    </reaction>
</comment>
<comment type="caution">
    <text evidence="11">The sequence shown here is derived from an EMBL/GenBank/DDBJ whole genome shotgun (WGS) entry which is preliminary data.</text>
</comment>
<dbReference type="AlphaFoldDB" id="A0A0R1MB63"/>
<sequence>MNGYKVMTDVFSSLLICTITVLTYPLHSTAAVLTLLISLLYLSLSFITASFKKNQIYFHFTQVALVILAILHLKLFWLLFGNVLFHFEFKNLKKNFGMIWCTLPVFLIFLDKQISLREQLFAFFWCLLVYFFEALQNNYYAAIYNQESNLLKRRLQIAHLSKRLLTVSNEAKQQTELAELKERNRLTHEIHDQLGHSLTGGLIQLEAAQILLKQDPEKAKRLLEQATEISRTGIEEIRQILKATAPSHSRLSWQQLQLELADFESNYAIKTVKKFHGDLGMITPLQWQILLQNLQETLTNTIKYAHANQVEVELNVFNEIIQFKFSNDGDVPVNVKKGLGILGMEQRLAQIEGQLIVDTTNNFELNMLLPISKS</sequence>
<gene>
    <name evidence="11" type="ORF">FD46_GL001058</name>
</gene>
<dbReference type="STRING" id="1423777.FD46_GL001058"/>
<feature type="transmembrane region" description="Helical" evidence="9">
    <location>
        <begin position="122"/>
        <end position="144"/>
    </location>
</feature>
<evidence type="ECO:0000256" key="9">
    <source>
        <dbReference type="SAM" id="Phobius"/>
    </source>
</evidence>
<evidence type="ECO:0000313" key="12">
    <source>
        <dbReference type="Proteomes" id="UP000051686"/>
    </source>
</evidence>
<evidence type="ECO:0000256" key="5">
    <source>
        <dbReference type="ARBA" id="ARBA00022741"/>
    </source>
</evidence>
<evidence type="ECO:0000256" key="6">
    <source>
        <dbReference type="ARBA" id="ARBA00022777"/>
    </source>
</evidence>
<feature type="domain" description="Signal transduction histidine kinase subgroup 3 dimerisation and phosphoacceptor" evidence="10">
    <location>
        <begin position="182"/>
        <end position="246"/>
    </location>
</feature>
<dbReference type="GO" id="GO:0000155">
    <property type="term" value="F:phosphorelay sensor kinase activity"/>
    <property type="evidence" value="ECO:0007669"/>
    <property type="project" value="InterPro"/>
</dbReference>
<reference evidence="11 12" key="1">
    <citation type="journal article" date="2015" name="Genome Announc.">
        <title>Expanding the biotechnology potential of lactobacilli through comparative genomics of 213 strains and associated genera.</title>
        <authorList>
            <person name="Sun Z."/>
            <person name="Harris H.M."/>
            <person name="McCann A."/>
            <person name="Guo C."/>
            <person name="Argimon S."/>
            <person name="Zhang W."/>
            <person name="Yang X."/>
            <person name="Jeffery I.B."/>
            <person name="Cooney J.C."/>
            <person name="Kagawa T.F."/>
            <person name="Liu W."/>
            <person name="Song Y."/>
            <person name="Salvetti E."/>
            <person name="Wrobel A."/>
            <person name="Rasinkangas P."/>
            <person name="Parkhill J."/>
            <person name="Rea M.C."/>
            <person name="O'Sullivan O."/>
            <person name="Ritari J."/>
            <person name="Douillard F.P."/>
            <person name="Paul Ross R."/>
            <person name="Yang R."/>
            <person name="Briner A.E."/>
            <person name="Felis G.E."/>
            <person name="de Vos W.M."/>
            <person name="Barrangou R."/>
            <person name="Klaenhammer T.R."/>
            <person name="Caufield P.W."/>
            <person name="Cui Y."/>
            <person name="Zhang H."/>
            <person name="O'Toole P.W."/>
        </authorList>
    </citation>
    <scope>NUCLEOTIDE SEQUENCE [LARGE SCALE GENOMIC DNA]</scope>
    <source>
        <strain evidence="11 12">DSM 19972</strain>
    </source>
</reference>
<keyword evidence="12" id="KW-1185">Reference proteome</keyword>
<feature type="transmembrane region" description="Helical" evidence="9">
    <location>
        <begin position="92"/>
        <end position="110"/>
    </location>
</feature>
<keyword evidence="8" id="KW-0902">Two-component regulatory system</keyword>
<keyword evidence="3" id="KW-0597">Phosphoprotein</keyword>
<keyword evidence="7" id="KW-0067">ATP-binding</keyword>
<dbReference type="GO" id="GO:0016020">
    <property type="term" value="C:membrane"/>
    <property type="evidence" value="ECO:0007669"/>
    <property type="project" value="InterPro"/>
</dbReference>
<dbReference type="PANTHER" id="PTHR24421">
    <property type="entry name" value="NITRATE/NITRITE SENSOR PROTEIN NARX-RELATED"/>
    <property type="match status" value="1"/>
</dbReference>
<keyword evidence="9" id="KW-0812">Transmembrane</keyword>
<dbReference type="InterPro" id="IPR050482">
    <property type="entry name" value="Sensor_HK_TwoCompSys"/>
</dbReference>
<evidence type="ECO:0000256" key="1">
    <source>
        <dbReference type="ARBA" id="ARBA00000085"/>
    </source>
</evidence>
<dbReference type="PANTHER" id="PTHR24421:SF10">
    <property type="entry name" value="NITRATE_NITRITE SENSOR PROTEIN NARQ"/>
    <property type="match status" value="1"/>
</dbReference>
<dbReference type="Pfam" id="PF07730">
    <property type="entry name" value="HisKA_3"/>
    <property type="match status" value="1"/>
</dbReference>
<evidence type="ECO:0000256" key="4">
    <source>
        <dbReference type="ARBA" id="ARBA00022679"/>
    </source>
</evidence>
<dbReference type="Proteomes" id="UP000051686">
    <property type="component" value="Unassembled WGS sequence"/>
</dbReference>
<keyword evidence="5" id="KW-0547">Nucleotide-binding</keyword>
<accession>A0A0R1MB63</accession>
<keyword evidence="6" id="KW-0418">Kinase</keyword>
<evidence type="ECO:0000256" key="3">
    <source>
        <dbReference type="ARBA" id="ARBA00022553"/>
    </source>
</evidence>
<dbReference type="Gene3D" id="1.20.5.1930">
    <property type="match status" value="1"/>
</dbReference>
<keyword evidence="9" id="KW-1133">Transmembrane helix</keyword>
<evidence type="ECO:0000256" key="7">
    <source>
        <dbReference type="ARBA" id="ARBA00022840"/>
    </source>
</evidence>
<name>A0A0R1MB63_9LACO</name>
<dbReference type="Gene3D" id="3.30.565.10">
    <property type="entry name" value="Histidine kinase-like ATPase, C-terminal domain"/>
    <property type="match status" value="1"/>
</dbReference>
<evidence type="ECO:0000259" key="10">
    <source>
        <dbReference type="Pfam" id="PF07730"/>
    </source>
</evidence>
<dbReference type="OrthoDB" id="9760839at2"/>
<dbReference type="GO" id="GO:0005524">
    <property type="term" value="F:ATP binding"/>
    <property type="evidence" value="ECO:0007669"/>
    <property type="project" value="UniProtKB-KW"/>
</dbReference>
<dbReference type="InterPro" id="IPR036890">
    <property type="entry name" value="HATPase_C_sf"/>
</dbReference>
<dbReference type="GO" id="GO:0046983">
    <property type="term" value="F:protein dimerization activity"/>
    <property type="evidence" value="ECO:0007669"/>
    <property type="project" value="InterPro"/>
</dbReference>
<feature type="transmembrane region" description="Helical" evidence="9">
    <location>
        <begin position="57"/>
        <end position="80"/>
    </location>
</feature>
<proteinExistence type="predicted"/>
<evidence type="ECO:0000256" key="2">
    <source>
        <dbReference type="ARBA" id="ARBA00012438"/>
    </source>
</evidence>
<protein>
    <recommendedName>
        <fullName evidence="2">histidine kinase</fullName>
        <ecNumber evidence="2">2.7.13.3</ecNumber>
    </recommendedName>
</protein>